<protein>
    <submittedName>
        <fullName evidence="1">Uncharacterized protein</fullName>
    </submittedName>
</protein>
<dbReference type="RefSeq" id="WP_303494387.1">
    <property type="nucleotide sequence ID" value="NZ_JAUOPB010000167.1"/>
</dbReference>
<sequence length="76" mass="8933">MNPYTNDSKFELNKMDAKLFSRVDKLKQNELTDVFYEEANGGEKMYKIIKVSQRTDAHQADLVKDYVKIQELAMKK</sequence>
<feature type="non-terminal residue" evidence="1">
    <location>
        <position position="76"/>
    </location>
</feature>
<name>A0AAW7XC49_9GAMM</name>
<organism evidence="1 2">
    <name type="scientific">Saccharophagus degradans</name>
    <dbReference type="NCBI Taxonomy" id="86304"/>
    <lineage>
        <taxon>Bacteria</taxon>
        <taxon>Pseudomonadati</taxon>
        <taxon>Pseudomonadota</taxon>
        <taxon>Gammaproteobacteria</taxon>
        <taxon>Cellvibrionales</taxon>
        <taxon>Cellvibrionaceae</taxon>
        <taxon>Saccharophagus</taxon>
    </lineage>
</organism>
<dbReference type="Proteomes" id="UP001169760">
    <property type="component" value="Unassembled WGS sequence"/>
</dbReference>
<proteinExistence type="predicted"/>
<dbReference type="EMBL" id="JAUOPB010000167">
    <property type="protein sequence ID" value="MDO6425034.1"/>
    <property type="molecule type" value="Genomic_DNA"/>
</dbReference>
<dbReference type="AlphaFoldDB" id="A0AAW7XC49"/>
<accession>A0AAW7XC49</accession>
<gene>
    <name evidence="1" type="ORF">Q4521_21310</name>
</gene>
<comment type="caution">
    <text evidence="1">The sequence shown here is derived from an EMBL/GenBank/DDBJ whole genome shotgun (WGS) entry which is preliminary data.</text>
</comment>
<evidence type="ECO:0000313" key="2">
    <source>
        <dbReference type="Proteomes" id="UP001169760"/>
    </source>
</evidence>
<reference evidence="1" key="1">
    <citation type="submission" date="2023-07" db="EMBL/GenBank/DDBJ databases">
        <title>Genome content predicts the carbon catabolic preferences of heterotrophic bacteria.</title>
        <authorList>
            <person name="Gralka M."/>
        </authorList>
    </citation>
    <scope>NUCLEOTIDE SEQUENCE</scope>
    <source>
        <strain evidence="1">I3M17_2</strain>
    </source>
</reference>
<evidence type="ECO:0000313" key="1">
    <source>
        <dbReference type="EMBL" id="MDO6425034.1"/>
    </source>
</evidence>